<keyword evidence="3" id="KW-1185">Reference proteome</keyword>
<evidence type="ECO:0000256" key="1">
    <source>
        <dbReference type="SAM" id="SignalP"/>
    </source>
</evidence>
<evidence type="ECO:0000313" key="3">
    <source>
        <dbReference type="Proteomes" id="UP000217289"/>
    </source>
</evidence>
<feature type="signal peptide" evidence="1">
    <location>
        <begin position="1"/>
        <end position="24"/>
    </location>
</feature>
<keyword evidence="1" id="KW-0732">Signal</keyword>
<feature type="chain" id="PRO_5013281526" evidence="1">
    <location>
        <begin position="25"/>
        <end position="383"/>
    </location>
</feature>
<name>A0A250IC59_9BACT</name>
<evidence type="ECO:0000313" key="2">
    <source>
        <dbReference type="EMBL" id="ATB29429.1"/>
    </source>
</evidence>
<protein>
    <submittedName>
        <fullName evidence="2">Uncharacterized protein</fullName>
    </submittedName>
</protein>
<dbReference type="KEGG" id="mbd:MEBOL_002878"/>
<gene>
    <name evidence="2" type="ORF">MEBOL_002878</name>
</gene>
<dbReference type="Proteomes" id="UP000217289">
    <property type="component" value="Chromosome"/>
</dbReference>
<sequence>MRLVKAFAAMAAGMAVAWSGSASARTVNLSYVWGGNGGGTTIFIHGHGNCVGGKGADDRCVNSSYGYWLNSVEDGGDGHDFMVESTSQCTGSGCSMSCGTAGCSTVNYTGPWSYSEAFAIRYDLVNQSVPAATNDVANCLLDLRNGSNTTGCNPNLYQRTRFRVVGHSAGGAIIDRILSTGAWPDLTGTNGAITGTPVVSAGALGGSRAASALYGTDGASNFCTTLVSWVASWALKDPGTASLTRATMLAEANNGRAGKSPRWVYKVTTTGGAGSTNNNSKDSVQEATNDAKMGVLVGCVGYSADDDSDGVLWQYDSDPTSNPSGSNGGKYRAQYTGYYWRWIQSWSNHSHNRNDAYVKKYGFQSSTGCYYISPGTCIGQYAQ</sequence>
<dbReference type="RefSeq" id="WP_095977993.1">
    <property type="nucleotide sequence ID" value="NZ_CP022163.1"/>
</dbReference>
<proteinExistence type="predicted"/>
<dbReference type="EMBL" id="CP022163">
    <property type="protein sequence ID" value="ATB29429.1"/>
    <property type="molecule type" value="Genomic_DNA"/>
</dbReference>
<reference evidence="2 3" key="1">
    <citation type="submission" date="2017-06" db="EMBL/GenBank/DDBJ databases">
        <authorList>
            <person name="Kim H.J."/>
            <person name="Triplett B.A."/>
        </authorList>
    </citation>
    <scope>NUCLEOTIDE SEQUENCE [LARGE SCALE GENOMIC DNA]</scope>
    <source>
        <strain evidence="2 3">DSM 14713</strain>
    </source>
</reference>
<dbReference type="AlphaFoldDB" id="A0A250IC59"/>
<organism evidence="2 3">
    <name type="scientific">Melittangium boletus DSM 14713</name>
    <dbReference type="NCBI Taxonomy" id="1294270"/>
    <lineage>
        <taxon>Bacteria</taxon>
        <taxon>Pseudomonadati</taxon>
        <taxon>Myxococcota</taxon>
        <taxon>Myxococcia</taxon>
        <taxon>Myxococcales</taxon>
        <taxon>Cystobacterineae</taxon>
        <taxon>Archangiaceae</taxon>
        <taxon>Melittangium</taxon>
    </lineage>
</organism>
<accession>A0A250IC59</accession>